<feature type="domain" description="EGF-like" evidence="19">
    <location>
        <begin position="1126"/>
        <end position="1165"/>
    </location>
</feature>
<feature type="disulfide bond" evidence="16">
    <location>
        <begin position="733"/>
        <end position="745"/>
    </location>
</feature>
<dbReference type="FunFam" id="4.10.400.10:FF:000209">
    <property type="entry name" value="Low-density lipoprotein receptor-related protein"/>
    <property type="match status" value="1"/>
</dbReference>
<dbReference type="SUPFAM" id="SSF63825">
    <property type="entry name" value="YWTD domain"/>
    <property type="match status" value="3"/>
</dbReference>
<keyword evidence="14" id="KW-0325">Glycoprotein</keyword>
<dbReference type="GO" id="GO:0005041">
    <property type="term" value="F:low-density lipoprotein particle receptor activity"/>
    <property type="evidence" value="ECO:0007669"/>
    <property type="project" value="TreeGrafter"/>
</dbReference>
<evidence type="ECO:0000313" key="21">
    <source>
        <dbReference type="Proteomes" id="UP000230423"/>
    </source>
</evidence>
<evidence type="ECO:0000256" key="1">
    <source>
        <dbReference type="ARBA" id="ARBA00004479"/>
    </source>
</evidence>
<dbReference type="Gene3D" id="4.10.400.10">
    <property type="entry name" value="Low-density Lipoprotein Receptor"/>
    <property type="match status" value="10"/>
</dbReference>
<dbReference type="GO" id="GO:0043235">
    <property type="term" value="C:receptor complex"/>
    <property type="evidence" value="ECO:0007669"/>
    <property type="project" value="TreeGrafter"/>
</dbReference>
<keyword evidence="12 20" id="KW-0675">Receptor</keyword>
<dbReference type="FunFam" id="2.40.128.620:FF:000002">
    <property type="entry name" value="Low-density lipoprotein receptor-related protein"/>
    <property type="match status" value="1"/>
</dbReference>
<dbReference type="InterPro" id="IPR011042">
    <property type="entry name" value="6-blade_b-propeller_TolB-like"/>
</dbReference>
<keyword evidence="21" id="KW-1185">Reference proteome</keyword>
<dbReference type="InterPro" id="IPR036055">
    <property type="entry name" value="LDL_receptor-like_sf"/>
</dbReference>
<dbReference type="GO" id="GO:0005905">
    <property type="term" value="C:clathrin-coated pit"/>
    <property type="evidence" value="ECO:0007669"/>
    <property type="project" value="UniProtKB-KW"/>
</dbReference>
<keyword evidence="8" id="KW-0106">Calcium</keyword>
<feature type="domain" description="EGF-like" evidence="19">
    <location>
        <begin position="627"/>
        <end position="676"/>
    </location>
</feature>
<feature type="domain" description="EGF-like" evidence="19">
    <location>
        <begin position="1038"/>
        <end position="1074"/>
    </location>
</feature>
<evidence type="ECO:0000256" key="6">
    <source>
        <dbReference type="ARBA" id="ARBA00022729"/>
    </source>
</evidence>
<evidence type="ECO:0000256" key="5">
    <source>
        <dbReference type="ARBA" id="ARBA00022692"/>
    </source>
</evidence>
<evidence type="ECO:0000259" key="18">
    <source>
        <dbReference type="SMART" id="SM00179"/>
    </source>
</evidence>
<keyword evidence="13" id="KW-0168">Coated pit</keyword>
<keyword evidence="3" id="KW-0245">EGF-like domain</keyword>
<evidence type="ECO:0000256" key="13">
    <source>
        <dbReference type="ARBA" id="ARBA00023176"/>
    </source>
</evidence>
<dbReference type="Pfam" id="PF24468">
    <property type="entry name" value="EGF_LRP2"/>
    <property type="match status" value="1"/>
</dbReference>
<dbReference type="SUPFAM" id="SSF57424">
    <property type="entry name" value="LDL receptor-like module"/>
    <property type="match status" value="10"/>
</dbReference>
<dbReference type="SUPFAM" id="SSF57184">
    <property type="entry name" value="Growth factor receptor domain"/>
    <property type="match status" value="1"/>
</dbReference>
<feature type="disulfide bond" evidence="16">
    <location>
        <begin position="1058"/>
        <end position="1073"/>
    </location>
</feature>
<dbReference type="InterPro" id="IPR051221">
    <property type="entry name" value="LDLR-related"/>
</dbReference>
<feature type="domain" description="EGF-like" evidence="19">
    <location>
        <begin position="1503"/>
        <end position="1542"/>
    </location>
</feature>
<feature type="disulfide bond" evidence="16">
    <location>
        <begin position="752"/>
        <end position="767"/>
    </location>
</feature>
<feature type="disulfide bond" evidence="16">
    <location>
        <begin position="1039"/>
        <end position="1051"/>
    </location>
</feature>
<dbReference type="Gene3D" id="2.40.128.620">
    <property type="match status" value="1"/>
</dbReference>
<keyword evidence="20" id="KW-0449">Lipoprotein</keyword>
<dbReference type="Proteomes" id="UP000230423">
    <property type="component" value="Unassembled WGS sequence"/>
</dbReference>
<keyword evidence="11 16" id="KW-1015">Disulfide bond</keyword>
<feature type="repeat" description="LDL-receptor class B" evidence="17">
    <location>
        <begin position="112"/>
        <end position="156"/>
    </location>
</feature>
<evidence type="ECO:0000256" key="12">
    <source>
        <dbReference type="ARBA" id="ARBA00023170"/>
    </source>
</evidence>
<dbReference type="PROSITE" id="PS50068">
    <property type="entry name" value="LDLRA_2"/>
    <property type="match status" value="11"/>
</dbReference>
<evidence type="ECO:0000256" key="11">
    <source>
        <dbReference type="ARBA" id="ARBA00023157"/>
    </source>
</evidence>
<dbReference type="GO" id="GO:0006897">
    <property type="term" value="P:endocytosis"/>
    <property type="evidence" value="ECO:0007669"/>
    <property type="project" value="UniProtKB-KW"/>
</dbReference>
<dbReference type="InterPro" id="IPR009030">
    <property type="entry name" value="Growth_fac_rcpt_cys_sf"/>
</dbReference>
<comment type="subcellular location">
    <subcellularLocation>
        <location evidence="15">Membrane</location>
        <location evidence="15">Coated pit</location>
    </subcellularLocation>
    <subcellularLocation>
        <location evidence="1">Membrane</location>
        <topology evidence="1">Single-pass type I membrane protein</topology>
    </subcellularLocation>
</comment>
<keyword evidence="10" id="KW-0472">Membrane</keyword>
<dbReference type="PROSITE" id="PS01187">
    <property type="entry name" value="EGF_CA"/>
    <property type="match status" value="1"/>
</dbReference>
<feature type="disulfide bond" evidence="16">
    <location>
        <begin position="773"/>
        <end position="785"/>
    </location>
</feature>
<dbReference type="InterPro" id="IPR001881">
    <property type="entry name" value="EGF-like_Ca-bd_dom"/>
</dbReference>
<gene>
    <name evidence="20" type="ORF">TELCIR_14699</name>
</gene>
<feature type="disulfide bond" evidence="16">
    <location>
        <begin position="699"/>
        <end position="717"/>
    </location>
</feature>
<dbReference type="FunFam" id="2.10.25.10:FF:000740">
    <property type="entry name" value="Low-density lipoprotein receptor domain class A"/>
    <property type="match status" value="1"/>
</dbReference>
<proteinExistence type="inferred from homology"/>
<feature type="disulfide bond" evidence="16">
    <location>
        <begin position="860"/>
        <end position="872"/>
    </location>
</feature>
<feature type="disulfide bond" evidence="16">
    <location>
        <begin position="1006"/>
        <end position="1024"/>
    </location>
</feature>
<dbReference type="EMBL" id="KZ350618">
    <property type="protein sequence ID" value="PIO63694.1"/>
    <property type="molecule type" value="Genomic_DNA"/>
</dbReference>
<dbReference type="SMART" id="SM00192">
    <property type="entry name" value="LDLa"/>
    <property type="match status" value="11"/>
</dbReference>
<feature type="disulfide bond" evidence="16">
    <location>
        <begin position="913"/>
        <end position="931"/>
    </location>
</feature>
<feature type="disulfide bond" evidence="16">
    <location>
        <begin position="1046"/>
        <end position="1064"/>
    </location>
</feature>
<evidence type="ECO:0000259" key="19">
    <source>
        <dbReference type="SMART" id="SM00181"/>
    </source>
</evidence>
<dbReference type="InterPro" id="IPR000033">
    <property type="entry name" value="LDLR_classB_rpt"/>
</dbReference>
<dbReference type="CDD" id="cd00112">
    <property type="entry name" value="LDLa"/>
    <property type="match status" value="10"/>
</dbReference>
<name>A0A2G9U0C9_TELCI</name>
<feature type="domain" description="EGF-like" evidence="19">
    <location>
        <begin position="998"/>
        <end position="1035"/>
    </location>
</feature>
<feature type="domain" description="EGF-like" evidence="19">
    <location>
        <begin position="1169"/>
        <end position="1206"/>
    </location>
</feature>
<evidence type="ECO:0000256" key="17">
    <source>
        <dbReference type="PROSITE-ProRule" id="PRU00461"/>
    </source>
</evidence>
<dbReference type="SMART" id="SM00181">
    <property type="entry name" value="EGF"/>
    <property type="match status" value="8"/>
</dbReference>
<evidence type="ECO:0000256" key="8">
    <source>
        <dbReference type="ARBA" id="ARBA00022837"/>
    </source>
</evidence>
<dbReference type="FunFam" id="2.120.10.30:FF:000241">
    <property type="entry name" value="Low-density lipoprotein receptor-related protein 6"/>
    <property type="match status" value="2"/>
</dbReference>
<evidence type="ECO:0000256" key="14">
    <source>
        <dbReference type="ARBA" id="ARBA00023180"/>
    </source>
</evidence>
<feature type="domain" description="EGF-like" evidence="19">
    <location>
        <begin position="297"/>
        <end position="337"/>
    </location>
</feature>
<feature type="disulfide bond" evidence="16">
    <location>
        <begin position="1087"/>
        <end position="1099"/>
    </location>
</feature>
<dbReference type="PRINTS" id="PR00261">
    <property type="entry name" value="LDLRECEPTOR"/>
</dbReference>
<dbReference type="Pfam" id="PF00058">
    <property type="entry name" value="Ldl_recept_b"/>
    <property type="match status" value="3"/>
</dbReference>
<dbReference type="FunFam" id="4.10.400.10:FF:000011">
    <property type="entry name" value="Low-density lipoprotein receptor-related protein 1"/>
    <property type="match status" value="1"/>
</dbReference>
<keyword evidence="4" id="KW-0254">Endocytosis</keyword>
<sequence length="1601" mass="177371">LFYADSAFDSIDVATIVGDGQPPQFSHFKKEVENLVNIKVYNHELRQSAIHAELIMETASTSVSPNSSASTPACVRQDMPRYAIGESAPRPIVRDTFGSMTIRSIAVDWINFNLYFINQDSERTNIEVCKLDGQYRKILFTTKTETPSSIAVDPIGRYLYWADQGQKPSIQRAFLDGTRREVVVGAEHVSEPTDVIVDPASRMVYWADAKKDGIYRIRPSGGAPELVRSDIASAAGISLIGQQMFWTDNRLEKVFRASSKPNQTSLLLSPTTVAASLKDLGDVVVFSSENQPKGSSPCQITDNLRKSPCPQLCFSSPGTQSPSCACARGILKGRTCEEPDTYLMFTDGDKIVDASIEPDIKASRPLKEPFPTIDNLQVFDVDVNLRRVYFVTESPSGVNISWFSMNNADNPRLILGSNKQKEPFPTIDNLQVFDVDVNLRRVYFVTESPSGVNISWFSMNNADNPRLILGSNKQKIASGDWTYALALDPCSGLIFWSDSGYKASGGLYEPRIERSNMAGGNRKVIVRESVSLPAAIAVDFRLIDYLMIGSVKVIGAGYRAKSLDIWDEWLYLSDPLSNGVFRLNKDSGGVIEPVVSDRRVPGTLRVFASENDVRTRNQICNAITASLCKTDNGGCDQVCTVIADEIGLAASKVQCSCNDTYELVQEPGKDTPTQCVLRAGMDSTGGVVKECLPPYNFQCGDGSCIALGATCNGKPDCPDSSDENPNYCNTRSCPENYFLCTNRRCIDEVKRCNHIDDCGDASDELDCAAAVTCAAGSFACGNGHCINQTKVCDGHNDCHDSGVSDESKETCPGLPIDCRGVKIRCPNTNICIQPADLCDGYDDCGDKADENKLFCMNQQCAQHYVRCPSGRCIPETWQCDGDNDCSDGWDETHTNCTDETGKRICVGEYLFQCDNGKCISRAFICDGEDDCGDSSDEHTRHSCGNRTCTDQEFHCVSNARLAQPKYECIPKAWLCDGDVTCAGGEDESAELCKTEKKECNKGEFRCQNQHCIHQSWECDGDNDCLDGSDEHANCTYSSCQAEFWQCANHKCIPNSWRCDGNDDCDDGSDEKDCAASQKDMGTGHPLCPKGQYQCLTGECIDEKKVCDRNYDCSDRSDESSQCFIDECAQAEKPLCEQKCVDLPIGYRCDCFEGFAIDVDDKKSCHNVNECYEGISGCSQTCEDKIGSYKCGCVEGYQLGKDDHSCKRTEAEPVPWLMLANKHYIRKISLDGNNYEMAAQGFDNVVSLDVDLTEKKKESPDVAKLARTRSVHTNVVVLKDTSWVKMITVVRGQKLSRFRQCGLVGRRSDRKEGFAIDWVGRKIYMLNRQEKSIRVCELDGRFCRTLIRDRISQPKAIAVHPGKGYLFFTEWSLQPYIGRMALDGSPELADPIVKLAENDLGWPNALTIDYYSNRLFWGDAHLNEIGFMDLDGGGRRHIPAQRTSHVSSMVVFDDYLYWSDWNLREVVRCDKWTGMNETVLKKTIQLPNDLRIIHPLRQPAYPNPCGTNNGGCSHLCLIGAGGNGYTCACPDQFVLLGDNKTCEPNCTDRQFACGGDDAKCIPKLWYCDGEPDCRDGSDEPGKDICGEKRIKYSTQKDEELTV</sequence>
<feature type="domain" description="EGF-like calcium-binding" evidence="18">
    <location>
        <begin position="1124"/>
        <end position="1165"/>
    </location>
</feature>
<dbReference type="GO" id="GO:0005509">
    <property type="term" value="F:calcium ion binding"/>
    <property type="evidence" value="ECO:0007669"/>
    <property type="project" value="InterPro"/>
</dbReference>
<dbReference type="InterPro" id="IPR002172">
    <property type="entry name" value="LDrepeatLR_classA_rpt"/>
</dbReference>
<dbReference type="SMART" id="SM00135">
    <property type="entry name" value="LY"/>
    <property type="match status" value="9"/>
</dbReference>
<dbReference type="PANTHER" id="PTHR22722:SF5">
    <property type="entry name" value="LOW-DENSITY LIPOPROTEIN RECEPTOR-RELATED PROTEIN 1B"/>
    <property type="match status" value="1"/>
</dbReference>
<dbReference type="SMART" id="SM00179">
    <property type="entry name" value="EGF_CA"/>
    <property type="match status" value="2"/>
</dbReference>
<organism evidence="20 21">
    <name type="scientific">Teladorsagia circumcincta</name>
    <name type="common">Brown stomach worm</name>
    <name type="synonym">Ostertagia circumcincta</name>
    <dbReference type="NCBI Taxonomy" id="45464"/>
    <lineage>
        <taxon>Eukaryota</taxon>
        <taxon>Metazoa</taxon>
        <taxon>Ecdysozoa</taxon>
        <taxon>Nematoda</taxon>
        <taxon>Chromadorea</taxon>
        <taxon>Rhabditida</taxon>
        <taxon>Rhabditina</taxon>
        <taxon>Rhabditomorpha</taxon>
        <taxon>Strongyloidea</taxon>
        <taxon>Trichostrongylidae</taxon>
        <taxon>Teladorsagia</taxon>
    </lineage>
</organism>
<evidence type="ECO:0000313" key="20">
    <source>
        <dbReference type="EMBL" id="PIO63694.1"/>
    </source>
</evidence>
<feature type="domain" description="EGF-like" evidence="19">
    <location>
        <begin position="859"/>
        <end position="897"/>
    </location>
</feature>
<dbReference type="Gene3D" id="2.120.10.30">
    <property type="entry name" value="TolB, C-terminal domain"/>
    <property type="match status" value="3"/>
</dbReference>
<comment type="caution">
    <text evidence="16">Lacks conserved residue(s) required for the propagation of feature annotation.</text>
</comment>
<keyword evidence="6" id="KW-0732">Signal</keyword>
<dbReference type="PROSITE" id="PS51120">
    <property type="entry name" value="LDLRB"/>
    <property type="match status" value="3"/>
</dbReference>
<keyword evidence="7" id="KW-0677">Repeat</keyword>
<keyword evidence="9" id="KW-1133">Transmembrane helix</keyword>
<keyword evidence="5" id="KW-0812">Transmembrane</keyword>
<dbReference type="GO" id="GO:0005886">
    <property type="term" value="C:plasma membrane"/>
    <property type="evidence" value="ECO:0007669"/>
    <property type="project" value="TreeGrafter"/>
</dbReference>
<feature type="non-terminal residue" evidence="20">
    <location>
        <position position="1"/>
    </location>
</feature>
<dbReference type="PROSITE" id="PS01209">
    <property type="entry name" value="LDLRA_1"/>
    <property type="match status" value="5"/>
</dbReference>
<dbReference type="PANTHER" id="PTHR22722">
    <property type="entry name" value="LOW-DENSITY LIPOPROTEIN RECEPTOR-RELATED PROTEIN 2-RELATED"/>
    <property type="match status" value="1"/>
</dbReference>
<feature type="disulfide bond" evidence="16">
    <location>
        <begin position="740"/>
        <end position="758"/>
    </location>
</feature>
<dbReference type="FunFam" id="4.10.400.10:FF:000180">
    <property type="entry name" value="Low-density lipoprotein receptor-related protein"/>
    <property type="match status" value="1"/>
</dbReference>
<dbReference type="InterPro" id="IPR000742">
    <property type="entry name" value="EGF"/>
</dbReference>
<feature type="repeat" description="LDL-receptor class B" evidence="17">
    <location>
        <begin position="157"/>
        <end position="201"/>
    </location>
</feature>
<evidence type="ECO:0000256" key="15">
    <source>
        <dbReference type="ARBA" id="ARBA00037878"/>
    </source>
</evidence>
<evidence type="ECO:0000256" key="3">
    <source>
        <dbReference type="ARBA" id="ARBA00022536"/>
    </source>
</evidence>
<dbReference type="InterPro" id="IPR018097">
    <property type="entry name" value="EGF_Ca-bd_CS"/>
</dbReference>
<evidence type="ECO:0000256" key="9">
    <source>
        <dbReference type="ARBA" id="ARBA00022989"/>
    </source>
</evidence>
<dbReference type="InterPro" id="IPR023415">
    <property type="entry name" value="LDLR_class-A_CS"/>
</dbReference>
<feature type="disulfide bond" evidence="16">
    <location>
        <begin position="780"/>
        <end position="798"/>
    </location>
</feature>
<evidence type="ECO:0000256" key="16">
    <source>
        <dbReference type="PROSITE-ProRule" id="PRU00124"/>
    </source>
</evidence>
<dbReference type="Pfam" id="PF14670">
    <property type="entry name" value="FXa_inhibition"/>
    <property type="match status" value="1"/>
</dbReference>
<feature type="disulfide bond" evidence="16">
    <location>
        <begin position="999"/>
        <end position="1011"/>
    </location>
</feature>
<evidence type="ECO:0000256" key="10">
    <source>
        <dbReference type="ARBA" id="ARBA00023136"/>
    </source>
</evidence>
<evidence type="ECO:0000256" key="4">
    <source>
        <dbReference type="ARBA" id="ARBA00022583"/>
    </source>
</evidence>
<feature type="domain" description="EGF-like calcium-binding" evidence="18">
    <location>
        <begin position="1166"/>
        <end position="1206"/>
    </location>
</feature>
<accession>A0A2G9U0C9</accession>
<feature type="disulfide bond" evidence="16">
    <location>
        <begin position="867"/>
        <end position="885"/>
    </location>
</feature>
<protein>
    <submittedName>
        <fullName evidence="20">Low-density lipoprotein receptor domain class A</fullName>
    </submittedName>
</protein>
<dbReference type="Pfam" id="PF00057">
    <property type="entry name" value="Ldl_recept_a"/>
    <property type="match status" value="10"/>
</dbReference>
<evidence type="ECO:0000256" key="2">
    <source>
        <dbReference type="ARBA" id="ARBA00009939"/>
    </source>
</evidence>
<dbReference type="InterPro" id="IPR056588">
    <property type="entry name" value="EGF_LRP2"/>
</dbReference>
<dbReference type="OrthoDB" id="21182at2759"/>
<reference evidence="20 21" key="1">
    <citation type="submission" date="2015-09" db="EMBL/GenBank/DDBJ databases">
        <title>Draft genome of the parasitic nematode Teladorsagia circumcincta isolate WARC Sus (inbred).</title>
        <authorList>
            <person name="Mitreva M."/>
        </authorList>
    </citation>
    <scope>NUCLEOTIDE SEQUENCE [LARGE SCALE GENOMIC DNA]</scope>
    <source>
        <strain evidence="20 21">S</strain>
    </source>
</reference>
<evidence type="ECO:0000256" key="7">
    <source>
        <dbReference type="ARBA" id="ARBA00022737"/>
    </source>
</evidence>
<feature type="repeat" description="LDL-receptor class B" evidence="17">
    <location>
        <begin position="492"/>
        <end position="542"/>
    </location>
</feature>
<dbReference type="Gene3D" id="2.10.25.10">
    <property type="entry name" value="Laminin"/>
    <property type="match status" value="3"/>
</dbReference>
<feature type="disulfide bond" evidence="16">
    <location>
        <begin position="1094"/>
        <end position="1112"/>
    </location>
</feature>
<comment type="similarity">
    <text evidence="2">Belongs to the LDLR family.</text>
</comment>